<accession>A0A814DWY5</accession>
<comment type="caution">
    <text evidence="1">The sequence shown here is derived from an EMBL/GenBank/DDBJ whole genome shotgun (WGS) entry which is preliminary data.</text>
</comment>
<protein>
    <submittedName>
        <fullName evidence="1">Uncharacterized protein</fullName>
    </submittedName>
</protein>
<reference evidence="1" key="1">
    <citation type="submission" date="2021-02" db="EMBL/GenBank/DDBJ databases">
        <authorList>
            <person name="Nowell W R."/>
        </authorList>
    </citation>
    <scope>NUCLEOTIDE SEQUENCE</scope>
    <source>
        <strain evidence="1">Ploen Becks lab</strain>
    </source>
</reference>
<organism evidence="1 2">
    <name type="scientific">Brachionus calyciflorus</name>
    <dbReference type="NCBI Taxonomy" id="104777"/>
    <lineage>
        <taxon>Eukaryota</taxon>
        <taxon>Metazoa</taxon>
        <taxon>Spiralia</taxon>
        <taxon>Gnathifera</taxon>
        <taxon>Rotifera</taxon>
        <taxon>Eurotatoria</taxon>
        <taxon>Monogononta</taxon>
        <taxon>Pseudotrocha</taxon>
        <taxon>Ploima</taxon>
        <taxon>Brachionidae</taxon>
        <taxon>Brachionus</taxon>
    </lineage>
</organism>
<dbReference type="AlphaFoldDB" id="A0A814DWY5"/>
<gene>
    <name evidence="1" type="ORF">OXX778_LOCUS14365</name>
</gene>
<proteinExistence type="predicted"/>
<sequence>MDEFLICYKAHKITLESMTEAEKKAGCNRLESLRIEHRSKVVISELDLSFNYLKHLDIFDIKTSYQVNLLRLNNASVNLEEGFNKTNFSNNSIFTLEMKNSRFLNDEIWTNFLQFNLTNLILDADICHENLTFLLMQNITQVQIHIVGKIDNCQGMGVYSGSDLLTITKLPLRKDEDEYDDEEGSTYIFENGNPSVVPSITINNDGSIKQETTDHRHESLSDDHIECLKAMGRMKKRSAPEAHSTIDAI</sequence>
<dbReference type="Proteomes" id="UP000663879">
    <property type="component" value="Unassembled WGS sequence"/>
</dbReference>
<dbReference type="EMBL" id="CAJNOC010002945">
    <property type="protein sequence ID" value="CAF0959380.1"/>
    <property type="molecule type" value="Genomic_DNA"/>
</dbReference>
<keyword evidence="2" id="KW-1185">Reference proteome</keyword>
<evidence type="ECO:0000313" key="2">
    <source>
        <dbReference type="Proteomes" id="UP000663879"/>
    </source>
</evidence>
<name>A0A814DWY5_9BILA</name>
<evidence type="ECO:0000313" key="1">
    <source>
        <dbReference type="EMBL" id="CAF0959380.1"/>
    </source>
</evidence>